<dbReference type="PANTHER" id="PTHR23026">
    <property type="entry name" value="NADPH NITROREDUCTASE"/>
    <property type="match status" value="1"/>
</dbReference>
<reference evidence="3 4" key="1">
    <citation type="submission" date="2022-01" db="EMBL/GenBank/DDBJ databases">
        <title>Dethiosulfovibrio faecalis sp. nov., a novel proteolytic, non-sulfur-reducing bacterium isolated from a marine aquaculture solid waste bioreactor.</title>
        <authorList>
            <person name="Grabowski S."/>
            <person name="Apolinario E."/>
            <person name="Schneider N."/>
            <person name="Marshall C.W."/>
            <person name="Sowers K.R."/>
        </authorList>
    </citation>
    <scope>NUCLEOTIDE SEQUENCE [LARGE SCALE GENOMIC DNA]</scope>
    <source>
        <strain evidence="3 4">DSM 12537</strain>
    </source>
</reference>
<dbReference type="CDD" id="cd02150">
    <property type="entry name" value="nitroreductase"/>
    <property type="match status" value="1"/>
</dbReference>
<dbReference type="RefSeq" id="WP_236099561.1">
    <property type="nucleotide sequence ID" value="NZ_JAKGUD010000008.1"/>
</dbReference>
<accession>A0ABS9ENR9</accession>
<dbReference type="PANTHER" id="PTHR23026:SF123">
    <property type="entry name" value="NAD(P)H NITROREDUCTASE RV3131-RELATED"/>
    <property type="match status" value="1"/>
</dbReference>
<dbReference type="InterPro" id="IPR029479">
    <property type="entry name" value="Nitroreductase"/>
</dbReference>
<comment type="caution">
    <text evidence="3">The sequence shown here is derived from an EMBL/GenBank/DDBJ whole genome shotgun (WGS) entry which is preliminary data.</text>
</comment>
<dbReference type="Pfam" id="PF00881">
    <property type="entry name" value="Nitroreductase"/>
    <property type="match status" value="2"/>
</dbReference>
<keyword evidence="4" id="KW-1185">Reference proteome</keyword>
<dbReference type="EMBL" id="JAKGUD010000008">
    <property type="protein sequence ID" value="MCF4142843.1"/>
    <property type="molecule type" value="Genomic_DNA"/>
</dbReference>
<evidence type="ECO:0000313" key="3">
    <source>
        <dbReference type="EMBL" id="MCF4142843.1"/>
    </source>
</evidence>
<name>A0ABS9ENR9_9BACT</name>
<dbReference type="InterPro" id="IPR000415">
    <property type="entry name" value="Nitroreductase-like"/>
</dbReference>
<gene>
    <name evidence="3" type="ORF">L2W38_08430</name>
</gene>
<dbReference type="InterPro" id="IPR050627">
    <property type="entry name" value="Nitroreductase/BluB"/>
</dbReference>
<dbReference type="SUPFAM" id="SSF55469">
    <property type="entry name" value="FMN-dependent nitroreductase-like"/>
    <property type="match status" value="1"/>
</dbReference>
<evidence type="ECO:0000256" key="1">
    <source>
        <dbReference type="SAM" id="MobiDB-lite"/>
    </source>
</evidence>
<feature type="domain" description="Nitroreductase" evidence="2">
    <location>
        <begin position="67"/>
        <end position="153"/>
    </location>
</feature>
<feature type="compositionally biased region" description="Basic and acidic residues" evidence="1">
    <location>
        <begin position="156"/>
        <end position="174"/>
    </location>
</feature>
<sequence length="174" mass="18947">MEMENKVVETIFARRSIRSYEDRPVEDDKVDILVRCAAAAPSAGNGRPTHFVVIKDRGTLEELSKVHPYGAMLAKAPLVVAICAETEKTDLSRRYWEQDCAAAMENLLIGAQALGLGAVWLGVCHLSDGGARIQEMLGVPGNVPVMGLASVGYPAENKRPHSGDPGDRLHLERW</sequence>
<dbReference type="Gene3D" id="3.40.109.10">
    <property type="entry name" value="NADH Oxidase"/>
    <property type="match status" value="1"/>
</dbReference>
<organism evidence="3 4">
    <name type="scientific">Dethiosulfovibrio marinus</name>
    <dbReference type="NCBI Taxonomy" id="133532"/>
    <lineage>
        <taxon>Bacteria</taxon>
        <taxon>Thermotogati</taxon>
        <taxon>Synergistota</taxon>
        <taxon>Synergistia</taxon>
        <taxon>Synergistales</taxon>
        <taxon>Dethiosulfovibrionaceae</taxon>
        <taxon>Dethiosulfovibrio</taxon>
    </lineage>
</organism>
<feature type="domain" description="Nitroreductase" evidence="2">
    <location>
        <begin position="12"/>
        <end position="64"/>
    </location>
</feature>
<evidence type="ECO:0000259" key="2">
    <source>
        <dbReference type="Pfam" id="PF00881"/>
    </source>
</evidence>
<dbReference type="Proteomes" id="UP001200430">
    <property type="component" value="Unassembled WGS sequence"/>
</dbReference>
<evidence type="ECO:0000313" key="4">
    <source>
        <dbReference type="Proteomes" id="UP001200430"/>
    </source>
</evidence>
<protein>
    <submittedName>
        <fullName evidence="3">Nitroreductase family protein</fullName>
    </submittedName>
</protein>
<feature type="region of interest" description="Disordered" evidence="1">
    <location>
        <begin position="154"/>
        <end position="174"/>
    </location>
</feature>
<proteinExistence type="predicted"/>